<keyword evidence="3" id="KW-1185">Reference proteome</keyword>
<feature type="transmembrane region" description="Helical" evidence="1">
    <location>
        <begin position="168"/>
        <end position="189"/>
    </location>
</feature>
<dbReference type="EMBL" id="JACKTY010000049">
    <property type="protein sequence ID" value="MCV7230237.1"/>
    <property type="molecule type" value="Genomic_DNA"/>
</dbReference>
<feature type="transmembrane region" description="Helical" evidence="1">
    <location>
        <begin position="53"/>
        <end position="70"/>
    </location>
</feature>
<organism evidence="2 3">
    <name type="scientific">Mycolicibacterium komossense</name>
    <dbReference type="NCBI Taxonomy" id="1779"/>
    <lineage>
        <taxon>Bacteria</taxon>
        <taxon>Bacillati</taxon>
        <taxon>Actinomycetota</taxon>
        <taxon>Actinomycetes</taxon>
        <taxon>Mycobacteriales</taxon>
        <taxon>Mycobacteriaceae</taxon>
        <taxon>Mycolicibacterium</taxon>
    </lineage>
</organism>
<keyword evidence="1" id="KW-0472">Membrane</keyword>
<evidence type="ECO:0000313" key="2">
    <source>
        <dbReference type="EMBL" id="MCV7230237.1"/>
    </source>
</evidence>
<feature type="transmembrane region" description="Helical" evidence="1">
    <location>
        <begin position="76"/>
        <end position="94"/>
    </location>
</feature>
<gene>
    <name evidence="2" type="ORF">H7J73_29940</name>
</gene>
<accession>A0ABT3CL98</accession>
<proteinExistence type="predicted"/>
<protein>
    <submittedName>
        <fullName evidence="2">Uncharacterized protein</fullName>
    </submittedName>
</protein>
<feature type="transmembrane region" description="Helical" evidence="1">
    <location>
        <begin position="25"/>
        <end position="44"/>
    </location>
</feature>
<sequence length="253" mass="27364">MVLPSQVLSAGLITERVHPSVQMKLFFALAGVCLVIAVLSPFITKGHGWERRTFWIGTFGAALFIFLGGLPDWIGGLALAGAGVFAMALSAYFTSSYIKIAGKIYAFHTRDGQPDRSSGSPRQPIVYDPAEEHYGTDVTAKKAWWLMIPAMGLCSGTVVTNVGTGGSLGLLIAMAGFLVIGAVGLGYASDASWGYRVARGQYVQFVLVGIVTAGVFTVLYLLAYIIGRRWPYRFKKSLERPAPPRPTRDKKPR</sequence>
<keyword evidence="1" id="KW-1133">Transmembrane helix</keyword>
<dbReference type="RefSeq" id="WP_264071505.1">
    <property type="nucleotide sequence ID" value="NZ_JACKTY010000049.1"/>
</dbReference>
<reference evidence="2 3" key="1">
    <citation type="journal article" date="2022" name="BMC Genomics">
        <title>Comparative genome analysis of mycobacteria focusing on tRNA and non-coding RNA.</title>
        <authorList>
            <person name="Behra P.R.K."/>
            <person name="Pettersson B.M.F."/>
            <person name="Ramesh M."/>
            <person name="Das S."/>
            <person name="Dasgupta S."/>
            <person name="Kirsebom L.A."/>
        </authorList>
    </citation>
    <scope>NUCLEOTIDE SEQUENCE [LARGE SCALE GENOMIC DNA]</scope>
    <source>
        <strain evidence="2 3">DSM 44078</strain>
    </source>
</reference>
<comment type="caution">
    <text evidence="2">The sequence shown here is derived from an EMBL/GenBank/DDBJ whole genome shotgun (WGS) entry which is preliminary data.</text>
</comment>
<dbReference type="Proteomes" id="UP001526201">
    <property type="component" value="Unassembled WGS sequence"/>
</dbReference>
<keyword evidence="1" id="KW-0812">Transmembrane</keyword>
<feature type="transmembrane region" description="Helical" evidence="1">
    <location>
        <begin position="201"/>
        <end position="226"/>
    </location>
</feature>
<evidence type="ECO:0000313" key="3">
    <source>
        <dbReference type="Proteomes" id="UP001526201"/>
    </source>
</evidence>
<evidence type="ECO:0000256" key="1">
    <source>
        <dbReference type="SAM" id="Phobius"/>
    </source>
</evidence>
<name>A0ABT3CL98_9MYCO</name>